<keyword evidence="6 8" id="KW-1133">Transmembrane helix</keyword>
<sequence length="836" mass="93413">MAKINGFKGDYTGLSDEEVAKLQLKYGKNDLVPQKRNTLLSRILTIFKEPMILLLFGTALIYFLLGEYRDGIIMLIFVMFVTSISFFQEWKTDRTLNLLKNLTSPKVKVIRNGHLVTIDSRELTVGDLMLLEEGDKVPADGQIIEMHDLGIDESALTGESEICWKKVEITPEENNEYWKKNCCYAGTTVISGTAIVKVTAIGLNTEYGKIGVDVNSAPEYLTPLEKQTRKLIIISLYISICLFVVVFLVTFIHQKNLIDGILSGITITMAIIPEEFPVVLTVFLAMGAWRLAKRNALIRRIPAIETLGAISVLCVDKTGTLTKNQMEVRHTYVFNDHSERELINYAVLACEEESYDPMEKAIKEYGEKNGLDVKSIYSKKLIHEYPFSSDLKMMGHVWEIDGKPVLTAKGSPESILPLCHLDDKELNDVKDRQFKMASNGYRVIAVAKNDNMSIIPKNITETKMDLIGLIGLADPPKEAVPDAIDICNEAGIRIVLITGDNGITAQAIAEEIGIKNYNNVITGQELDKISEEDLRNRVKKTNIFARVTPRHKMRIVKAFKENGEVVAMTGDGVNDAPALKYADIGIAMGKRGTGVAKDAADMVLLDDNFTTIVDTIRDGRRIYDNIKKAFGYIIAIHIPIALTAILTPLLHLPLLLLPVHVVLLELIIDPTCSIVFEREPAEDKIMKRNPRPQSDPLISVNLGVKSILQGVAIFTATFVSYLYMINNGFPQNMGRSFSLTVIVLANLLLVYINGSETDNMFKVMFKQKDKAVWYVNIGVFLGLLAILYIPSLNDIVKTAPLNLFNFLKAAIIAFLSTAWWELVKLYNKNKLSLKQI</sequence>
<evidence type="ECO:0000256" key="2">
    <source>
        <dbReference type="ARBA" id="ARBA00022692"/>
    </source>
</evidence>
<dbReference type="NCBIfam" id="TIGR01494">
    <property type="entry name" value="ATPase_P-type"/>
    <property type="match status" value="2"/>
</dbReference>
<keyword evidence="3" id="KW-0547">Nucleotide-binding</keyword>
<comment type="subcellular location">
    <subcellularLocation>
        <location evidence="1">Membrane</location>
        <topology evidence="1">Multi-pass membrane protein</topology>
    </subcellularLocation>
</comment>
<keyword evidence="7 8" id="KW-0472">Membrane</keyword>
<feature type="transmembrane region" description="Helical" evidence="8">
    <location>
        <begin position="71"/>
        <end position="90"/>
    </location>
</feature>
<evidence type="ECO:0000256" key="6">
    <source>
        <dbReference type="ARBA" id="ARBA00022989"/>
    </source>
</evidence>
<dbReference type="SUPFAM" id="SSF56784">
    <property type="entry name" value="HAD-like"/>
    <property type="match status" value="1"/>
</dbReference>
<dbReference type="PRINTS" id="PR00119">
    <property type="entry name" value="CATATPASE"/>
</dbReference>
<dbReference type="PANTHER" id="PTHR42861">
    <property type="entry name" value="CALCIUM-TRANSPORTING ATPASE"/>
    <property type="match status" value="1"/>
</dbReference>
<evidence type="ECO:0000256" key="4">
    <source>
        <dbReference type="ARBA" id="ARBA00022840"/>
    </source>
</evidence>
<dbReference type="SUPFAM" id="SSF81660">
    <property type="entry name" value="Metal cation-transporting ATPase, ATP-binding domain N"/>
    <property type="match status" value="1"/>
</dbReference>
<feature type="transmembrane region" description="Helical" evidence="8">
    <location>
        <begin position="803"/>
        <end position="823"/>
    </location>
</feature>
<dbReference type="InterPro" id="IPR023299">
    <property type="entry name" value="ATPase_P-typ_cyto_dom_N"/>
</dbReference>
<keyword evidence="5" id="KW-1278">Translocase</keyword>
<dbReference type="Proteomes" id="UP001223886">
    <property type="component" value="Unassembled WGS sequence"/>
</dbReference>
<dbReference type="PROSITE" id="PS00154">
    <property type="entry name" value="ATPASE_E1_E2"/>
    <property type="match status" value="1"/>
</dbReference>
<dbReference type="EMBL" id="JAURUP010000004">
    <property type="protein sequence ID" value="MDP9750124.1"/>
    <property type="molecule type" value="Genomic_DNA"/>
</dbReference>
<organism evidence="10 11">
    <name type="scientific">Thermoanaerobacter pentosaceus</name>
    <dbReference type="NCBI Taxonomy" id="694059"/>
    <lineage>
        <taxon>Bacteria</taxon>
        <taxon>Bacillati</taxon>
        <taxon>Bacillota</taxon>
        <taxon>Clostridia</taxon>
        <taxon>Thermoanaerobacterales</taxon>
        <taxon>Thermoanaerobacteraceae</taxon>
        <taxon>Thermoanaerobacter</taxon>
    </lineage>
</organism>
<dbReference type="InterPro" id="IPR023298">
    <property type="entry name" value="ATPase_P-typ_TM_dom_sf"/>
</dbReference>
<name>A0ABT9M204_9THEO</name>
<evidence type="ECO:0000256" key="5">
    <source>
        <dbReference type="ARBA" id="ARBA00022967"/>
    </source>
</evidence>
<feature type="transmembrane region" description="Helical" evidence="8">
    <location>
        <begin position="43"/>
        <end position="65"/>
    </location>
</feature>
<dbReference type="InterPro" id="IPR006068">
    <property type="entry name" value="ATPase_P-typ_cation-transptr_C"/>
</dbReference>
<dbReference type="InterPro" id="IPR059000">
    <property type="entry name" value="ATPase_P-type_domA"/>
</dbReference>
<dbReference type="SFLD" id="SFLDG00002">
    <property type="entry name" value="C1.7:_P-type_atpase_like"/>
    <property type="match status" value="1"/>
</dbReference>
<evidence type="ECO:0000313" key="11">
    <source>
        <dbReference type="Proteomes" id="UP001223886"/>
    </source>
</evidence>
<dbReference type="SFLD" id="SFLDF00027">
    <property type="entry name" value="p-type_atpase"/>
    <property type="match status" value="1"/>
</dbReference>
<reference evidence="10 11" key="1">
    <citation type="submission" date="2023-07" db="EMBL/GenBank/DDBJ databases">
        <title>Genomic Encyclopedia of Type Strains, Phase IV (KMG-IV): sequencing the most valuable type-strain genomes for metagenomic binning, comparative biology and taxonomic classification.</title>
        <authorList>
            <person name="Goeker M."/>
        </authorList>
    </citation>
    <scope>NUCLEOTIDE SEQUENCE [LARGE SCALE GENOMIC DNA]</scope>
    <source>
        <strain evidence="10 11">DSM 25963</strain>
    </source>
</reference>
<dbReference type="SFLD" id="SFLDS00003">
    <property type="entry name" value="Haloacid_Dehalogenase"/>
    <property type="match status" value="1"/>
</dbReference>
<feature type="transmembrane region" description="Helical" evidence="8">
    <location>
        <begin position="736"/>
        <end position="752"/>
    </location>
</feature>
<feature type="transmembrane region" description="Helical" evidence="8">
    <location>
        <begin position="697"/>
        <end position="724"/>
    </location>
</feature>
<protein>
    <submittedName>
        <fullName evidence="10">Ca2+-transporting ATPase</fullName>
    </submittedName>
</protein>
<feature type="transmembrane region" description="Helical" evidence="8">
    <location>
        <begin position="655"/>
        <end position="676"/>
    </location>
</feature>
<dbReference type="Gene3D" id="2.70.150.10">
    <property type="entry name" value="Calcium-transporting ATPase, cytoplasmic transduction domain A"/>
    <property type="match status" value="1"/>
</dbReference>
<dbReference type="InterPro" id="IPR018303">
    <property type="entry name" value="ATPase_P-typ_P_site"/>
</dbReference>
<dbReference type="Pfam" id="PF00122">
    <property type="entry name" value="E1-E2_ATPase"/>
    <property type="match status" value="1"/>
</dbReference>
<dbReference type="SUPFAM" id="SSF81653">
    <property type="entry name" value="Calcium ATPase, transduction domain A"/>
    <property type="match status" value="1"/>
</dbReference>
<feature type="domain" description="Cation-transporting P-type ATPase N-terminal" evidence="9">
    <location>
        <begin position="3"/>
        <end position="67"/>
    </location>
</feature>
<accession>A0ABT9M204</accession>
<feature type="transmembrane region" description="Helical" evidence="8">
    <location>
        <begin position="265"/>
        <end position="289"/>
    </location>
</feature>
<dbReference type="InterPro" id="IPR004014">
    <property type="entry name" value="ATPase_P-typ_cation-transptr_N"/>
</dbReference>
<dbReference type="Pfam" id="PF00690">
    <property type="entry name" value="Cation_ATPase_N"/>
    <property type="match status" value="1"/>
</dbReference>
<dbReference type="InterPro" id="IPR036412">
    <property type="entry name" value="HAD-like_sf"/>
</dbReference>
<keyword evidence="4" id="KW-0067">ATP-binding</keyword>
<dbReference type="Pfam" id="PF00689">
    <property type="entry name" value="Cation_ATPase_C"/>
    <property type="match status" value="1"/>
</dbReference>
<dbReference type="Pfam" id="PF00702">
    <property type="entry name" value="Hydrolase"/>
    <property type="match status" value="1"/>
</dbReference>
<dbReference type="SUPFAM" id="SSF81665">
    <property type="entry name" value="Calcium ATPase, transmembrane domain M"/>
    <property type="match status" value="1"/>
</dbReference>
<dbReference type="Gene3D" id="1.20.1110.10">
    <property type="entry name" value="Calcium-transporting ATPase, transmembrane domain"/>
    <property type="match status" value="2"/>
</dbReference>
<dbReference type="SMART" id="SM00831">
    <property type="entry name" value="Cation_ATPase_N"/>
    <property type="match status" value="1"/>
</dbReference>
<keyword evidence="11" id="KW-1185">Reference proteome</keyword>
<dbReference type="RefSeq" id="WP_307680840.1">
    <property type="nucleotide sequence ID" value="NZ_JAURUP010000004.1"/>
</dbReference>
<dbReference type="Gene3D" id="3.40.50.1000">
    <property type="entry name" value="HAD superfamily/HAD-like"/>
    <property type="match status" value="2"/>
</dbReference>
<keyword evidence="2 8" id="KW-0812">Transmembrane</keyword>
<comment type="caution">
    <text evidence="10">The sequence shown here is derived from an EMBL/GenBank/DDBJ whole genome shotgun (WGS) entry which is preliminary data.</text>
</comment>
<dbReference type="InterPro" id="IPR023214">
    <property type="entry name" value="HAD_sf"/>
</dbReference>
<evidence type="ECO:0000256" key="1">
    <source>
        <dbReference type="ARBA" id="ARBA00004141"/>
    </source>
</evidence>
<dbReference type="InterPro" id="IPR001757">
    <property type="entry name" value="P_typ_ATPase"/>
</dbReference>
<evidence type="ECO:0000256" key="3">
    <source>
        <dbReference type="ARBA" id="ARBA00022741"/>
    </source>
</evidence>
<evidence type="ECO:0000256" key="7">
    <source>
        <dbReference type="ARBA" id="ARBA00023136"/>
    </source>
</evidence>
<feature type="transmembrane region" description="Helical" evidence="8">
    <location>
        <begin position="773"/>
        <end position="791"/>
    </location>
</feature>
<dbReference type="PRINTS" id="PR00120">
    <property type="entry name" value="HATPASE"/>
</dbReference>
<evidence type="ECO:0000313" key="10">
    <source>
        <dbReference type="EMBL" id="MDP9750124.1"/>
    </source>
</evidence>
<proteinExistence type="predicted"/>
<feature type="transmembrane region" description="Helical" evidence="8">
    <location>
        <begin position="629"/>
        <end position="649"/>
    </location>
</feature>
<dbReference type="InterPro" id="IPR008250">
    <property type="entry name" value="ATPase_P-typ_transduc_dom_A_sf"/>
</dbReference>
<dbReference type="InterPro" id="IPR044492">
    <property type="entry name" value="P_typ_ATPase_HD_dom"/>
</dbReference>
<gene>
    <name evidence="10" type="ORF">J2S24_000590</name>
</gene>
<evidence type="ECO:0000256" key="8">
    <source>
        <dbReference type="SAM" id="Phobius"/>
    </source>
</evidence>
<feature type="transmembrane region" description="Helical" evidence="8">
    <location>
        <begin position="231"/>
        <end position="253"/>
    </location>
</feature>
<evidence type="ECO:0000259" key="9">
    <source>
        <dbReference type="SMART" id="SM00831"/>
    </source>
</evidence>
<dbReference type="Gene3D" id="3.40.1110.10">
    <property type="entry name" value="Calcium-transporting ATPase, cytoplasmic domain N"/>
    <property type="match status" value="2"/>
</dbReference>